<evidence type="ECO:0000256" key="2">
    <source>
        <dbReference type="SAM" id="MobiDB-lite"/>
    </source>
</evidence>
<dbReference type="OrthoDB" id="9785707at2"/>
<dbReference type="Gene3D" id="3.40.50.450">
    <property type="match status" value="1"/>
</dbReference>
<proteinExistence type="inferred from homology"/>
<evidence type="ECO:0000259" key="3">
    <source>
        <dbReference type="Pfam" id="PF02481"/>
    </source>
</evidence>
<dbReference type="InterPro" id="IPR057666">
    <property type="entry name" value="DrpA_SLOG"/>
</dbReference>
<dbReference type="Pfam" id="PF17782">
    <property type="entry name" value="WHD_DprA"/>
    <property type="match status" value="1"/>
</dbReference>
<feature type="region of interest" description="Disordered" evidence="2">
    <location>
        <begin position="80"/>
        <end position="99"/>
    </location>
</feature>
<evidence type="ECO:0000259" key="4">
    <source>
        <dbReference type="Pfam" id="PF17782"/>
    </source>
</evidence>
<dbReference type="NCBIfam" id="TIGR00732">
    <property type="entry name" value="dprA"/>
    <property type="match status" value="1"/>
</dbReference>
<keyword evidence="6" id="KW-1185">Reference proteome</keyword>
<evidence type="ECO:0000313" key="5">
    <source>
        <dbReference type="EMBL" id="SBS25244.1"/>
    </source>
</evidence>
<dbReference type="PANTHER" id="PTHR43022:SF1">
    <property type="entry name" value="PROTEIN SMF"/>
    <property type="match status" value="1"/>
</dbReference>
<feature type="domain" description="Smf/DprA SLOG" evidence="3">
    <location>
        <begin position="154"/>
        <end position="363"/>
    </location>
</feature>
<dbReference type="RefSeq" id="WP_083200704.1">
    <property type="nucleotide sequence ID" value="NZ_FLOB01000001.1"/>
</dbReference>
<dbReference type="AlphaFoldDB" id="A0A1A8T2P2"/>
<organism evidence="5 6">
    <name type="scientific">Marinomonas spartinae</name>
    <dbReference type="NCBI Taxonomy" id="1792290"/>
    <lineage>
        <taxon>Bacteria</taxon>
        <taxon>Pseudomonadati</taxon>
        <taxon>Pseudomonadota</taxon>
        <taxon>Gammaproteobacteria</taxon>
        <taxon>Oceanospirillales</taxon>
        <taxon>Oceanospirillaceae</taxon>
        <taxon>Marinomonas</taxon>
    </lineage>
</organism>
<dbReference type="EMBL" id="FLOB01000001">
    <property type="protein sequence ID" value="SBS25244.1"/>
    <property type="molecule type" value="Genomic_DNA"/>
</dbReference>
<feature type="domain" description="DprA winged helix" evidence="4">
    <location>
        <begin position="416"/>
        <end position="466"/>
    </location>
</feature>
<evidence type="ECO:0000256" key="1">
    <source>
        <dbReference type="ARBA" id="ARBA00006525"/>
    </source>
</evidence>
<reference evidence="5 6" key="1">
    <citation type="submission" date="2016-06" db="EMBL/GenBank/DDBJ databases">
        <authorList>
            <person name="Kjaerup R.B."/>
            <person name="Dalgaard T.S."/>
            <person name="Juul-Madsen H.R."/>
        </authorList>
    </citation>
    <scope>NUCLEOTIDE SEQUENCE [LARGE SCALE GENOMIC DNA]</scope>
    <source>
        <strain evidence="5 6">CECT 8886</strain>
    </source>
</reference>
<dbReference type="GO" id="GO:0009294">
    <property type="term" value="P:DNA-mediated transformation"/>
    <property type="evidence" value="ECO:0007669"/>
    <property type="project" value="InterPro"/>
</dbReference>
<name>A0A1A8T2P2_9GAMM</name>
<sequence length="476" mass="52359">MTVSHLSTLPSSHSNDTPSSNDVSLNNPCAFLSEEDWLCLSFLTGIGPSRLSRLYTYLEQLATGSSCFSESMFSESTHSSVSGNLFESDLPTESEPYSQDSNHSITYELLRSLKWPEITAREAMSYLDHGLLTEEQNQKREISLDWLEKPDHHVIFQHHPSYPEALKQISVAPTFLYVEGALAGLSKPKVGIVGARHCTGYGREAILQMAEQLAKRGVCVVSGGARGIDTAAHQGALNGKATPTIAVMGTGLLHRYPKQNTKLFESILTQGGVLLSEYPLMTEVRAHLFPPRNRIISGLSSGILVAEASPKSGSLISANYAMQQNREVFALPGRVVDSQSEGCHQLIRQGAILIRNVNDIFTECPALLQNISEEKQNVSHGTLGRKPNLHDTSSDLNVPDKDKLECDMKRSITSLPESLSKEAKMVANLLEEDTQALDFDALIRHTQLTAQALMQALMELELSTCIVNYNGRYERC</sequence>
<dbReference type="InterPro" id="IPR036388">
    <property type="entry name" value="WH-like_DNA-bd_sf"/>
</dbReference>
<dbReference type="InterPro" id="IPR041614">
    <property type="entry name" value="DprA_WH"/>
</dbReference>
<feature type="region of interest" description="Disordered" evidence="2">
    <location>
        <begin position="1"/>
        <end position="22"/>
    </location>
</feature>
<gene>
    <name evidence="5" type="ORF">MSP8886_00215</name>
</gene>
<protein>
    <submittedName>
        <fullName evidence="5">Uncharacterized protein</fullName>
    </submittedName>
</protein>
<dbReference type="STRING" id="1792290.MSP8886_00215"/>
<dbReference type="Gene3D" id="1.10.10.10">
    <property type="entry name" value="Winged helix-like DNA-binding domain superfamily/Winged helix DNA-binding domain"/>
    <property type="match status" value="1"/>
</dbReference>
<dbReference type="Proteomes" id="UP000092544">
    <property type="component" value="Unassembled WGS sequence"/>
</dbReference>
<evidence type="ECO:0000313" key="6">
    <source>
        <dbReference type="Proteomes" id="UP000092544"/>
    </source>
</evidence>
<comment type="similarity">
    <text evidence="1">Belongs to the DprA/Smf family.</text>
</comment>
<dbReference type="SUPFAM" id="SSF102405">
    <property type="entry name" value="MCP/YpsA-like"/>
    <property type="match status" value="1"/>
</dbReference>
<accession>A0A1A8T2P2</accession>
<dbReference type="Pfam" id="PF02481">
    <property type="entry name" value="DNA_processg_A"/>
    <property type="match status" value="1"/>
</dbReference>
<dbReference type="PANTHER" id="PTHR43022">
    <property type="entry name" value="PROTEIN SMF"/>
    <property type="match status" value="1"/>
</dbReference>
<dbReference type="InterPro" id="IPR003488">
    <property type="entry name" value="DprA"/>
</dbReference>